<dbReference type="InterPro" id="IPR023380">
    <property type="entry name" value="DsbB-like_sf"/>
</dbReference>
<protein>
    <submittedName>
        <fullName evidence="14">Disulfide bond formation protein B</fullName>
    </submittedName>
</protein>
<dbReference type="PANTHER" id="PTHR43469:SF1">
    <property type="entry name" value="SPBETA PROPHAGE-DERIVED DISULFIDE BOND FORMATION PROTEIN B"/>
    <property type="match status" value="1"/>
</dbReference>
<dbReference type="KEGG" id="meso:BSQ44_26120"/>
<dbReference type="InterPro" id="IPR003752">
    <property type="entry name" value="DiS_bond_form_DsbB/BdbC"/>
</dbReference>
<dbReference type="Pfam" id="PF02600">
    <property type="entry name" value="DsbB"/>
    <property type="match status" value="1"/>
</dbReference>
<keyword evidence="8 13" id="KW-0472">Membrane</keyword>
<evidence type="ECO:0000256" key="2">
    <source>
        <dbReference type="ARBA" id="ARBA00007602"/>
    </source>
</evidence>
<evidence type="ECO:0000256" key="8">
    <source>
        <dbReference type="ARBA" id="ARBA00023136"/>
    </source>
</evidence>
<dbReference type="Proteomes" id="UP000182840">
    <property type="component" value="Plasmid unnamed1"/>
</dbReference>
<dbReference type="Gene3D" id="1.20.1550.10">
    <property type="entry name" value="DsbB-like"/>
    <property type="match status" value="1"/>
</dbReference>
<keyword evidence="10" id="KW-0143">Chaperone</keyword>
<evidence type="ECO:0000256" key="11">
    <source>
        <dbReference type="ARBA" id="ARBA00023284"/>
    </source>
</evidence>
<dbReference type="PANTHER" id="PTHR43469">
    <property type="entry name" value="DISULFIDE FORMATION PROTEIN-RELATED"/>
    <property type="match status" value="1"/>
</dbReference>
<evidence type="ECO:0000256" key="4">
    <source>
        <dbReference type="ARBA" id="ARBA00022692"/>
    </source>
</evidence>
<comment type="subcellular location">
    <subcellularLocation>
        <location evidence="1">Membrane</location>
        <topology evidence="1">Multi-pass membrane protein</topology>
    </subcellularLocation>
</comment>
<accession>A0A1L3T012</accession>
<name>A0A1L3T012_9HYPH</name>
<keyword evidence="14" id="KW-0614">Plasmid</keyword>
<keyword evidence="4 13" id="KW-0812">Transmembrane</keyword>
<evidence type="ECO:0000313" key="14">
    <source>
        <dbReference type="EMBL" id="APH74954.1"/>
    </source>
</evidence>
<feature type="region of interest" description="Disordered" evidence="12">
    <location>
        <begin position="1"/>
        <end position="21"/>
    </location>
</feature>
<evidence type="ECO:0000256" key="1">
    <source>
        <dbReference type="ARBA" id="ARBA00004141"/>
    </source>
</evidence>
<evidence type="ECO:0000256" key="5">
    <source>
        <dbReference type="ARBA" id="ARBA00022982"/>
    </source>
</evidence>
<keyword evidence="5" id="KW-0249">Electron transport</keyword>
<feature type="transmembrane region" description="Helical" evidence="13">
    <location>
        <begin position="129"/>
        <end position="152"/>
    </location>
</feature>
<dbReference type="AlphaFoldDB" id="A0A1L3T012"/>
<evidence type="ECO:0000313" key="15">
    <source>
        <dbReference type="Proteomes" id="UP000182840"/>
    </source>
</evidence>
<comment type="similarity">
    <text evidence="2">Belongs to the DsbB family. BdbC subfamily.</text>
</comment>
<keyword evidence="6 13" id="KW-1133">Transmembrane helix</keyword>
<evidence type="ECO:0000256" key="13">
    <source>
        <dbReference type="SAM" id="Phobius"/>
    </source>
</evidence>
<gene>
    <name evidence="14" type="ORF">BSQ44_26120</name>
</gene>
<dbReference type="EMBL" id="CP018172">
    <property type="protein sequence ID" value="APH74954.1"/>
    <property type="molecule type" value="Genomic_DNA"/>
</dbReference>
<dbReference type="InterPro" id="IPR012187">
    <property type="entry name" value="Disulphide_bond_form_BdbC"/>
</dbReference>
<geneLocation type="plasmid" evidence="14">
    <name>unnamed1</name>
</geneLocation>
<proteinExistence type="inferred from homology"/>
<sequence length="159" mass="16934">MNATDRNRTETASGLARPSSDGNSLWSLLFAAWFVALVASLGALFIGEVMGQTPCVLCWYQRAFMFPLAIVLAVGAFRVDRGTWLYGLPLAVIGGGIALYHSLLFGGVITEALEPCGQGPSCTDAAMTIFGSIPLPFLSFAAFAGIVLLLFLTTRIRKP</sequence>
<feature type="transmembrane region" description="Helical" evidence="13">
    <location>
        <begin position="84"/>
        <end position="109"/>
    </location>
</feature>
<keyword evidence="3" id="KW-0813">Transport</keyword>
<dbReference type="GO" id="GO:0015035">
    <property type="term" value="F:protein-disulfide reductase activity"/>
    <property type="evidence" value="ECO:0007669"/>
    <property type="project" value="InterPro"/>
</dbReference>
<keyword evidence="15" id="KW-1185">Reference proteome</keyword>
<dbReference type="SUPFAM" id="SSF158442">
    <property type="entry name" value="DsbB-like"/>
    <property type="match status" value="1"/>
</dbReference>
<dbReference type="RefSeq" id="WP_072608407.1">
    <property type="nucleotide sequence ID" value="NZ_CP018172.1"/>
</dbReference>
<evidence type="ECO:0000256" key="7">
    <source>
        <dbReference type="ARBA" id="ARBA00023002"/>
    </source>
</evidence>
<dbReference type="GO" id="GO:0006457">
    <property type="term" value="P:protein folding"/>
    <property type="evidence" value="ECO:0007669"/>
    <property type="project" value="InterPro"/>
</dbReference>
<dbReference type="OrthoDB" id="158402at2"/>
<keyword evidence="9" id="KW-1015">Disulfide bond</keyword>
<dbReference type="PIRSF" id="PIRSF036659">
    <property type="entry name" value="BdbC"/>
    <property type="match status" value="1"/>
</dbReference>
<keyword evidence="7" id="KW-0560">Oxidoreductase</keyword>
<evidence type="ECO:0000256" key="10">
    <source>
        <dbReference type="ARBA" id="ARBA00023186"/>
    </source>
</evidence>
<dbReference type="GO" id="GO:0016020">
    <property type="term" value="C:membrane"/>
    <property type="evidence" value="ECO:0007669"/>
    <property type="project" value="UniProtKB-SubCell"/>
</dbReference>
<organism evidence="14 15">
    <name type="scientific">Aquibium oceanicum</name>
    <dbReference type="NCBI Taxonomy" id="1670800"/>
    <lineage>
        <taxon>Bacteria</taxon>
        <taxon>Pseudomonadati</taxon>
        <taxon>Pseudomonadota</taxon>
        <taxon>Alphaproteobacteria</taxon>
        <taxon>Hyphomicrobiales</taxon>
        <taxon>Phyllobacteriaceae</taxon>
        <taxon>Aquibium</taxon>
    </lineage>
</organism>
<evidence type="ECO:0000256" key="12">
    <source>
        <dbReference type="SAM" id="MobiDB-lite"/>
    </source>
</evidence>
<feature type="transmembrane region" description="Helical" evidence="13">
    <location>
        <begin position="25"/>
        <end position="47"/>
    </location>
</feature>
<evidence type="ECO:0000256" key="6">
    <source>
        <dbReference type="ARBA" id="ARBA00022989"/>
    </source>
</evidence>
<feature type="transmembrane region" description="Helical" evidence="13">
    <location>
        <begin position="59"/>
        <end position="77"/>
    </location>
</feature>
<keyword evidence="11" id="KW-0676">Redox-active center</keyword>
<evidence type="ECO:0000256" key="9">
    <source>
        <dbReference type="ARBA" id="ARBA00023157"/>
    </source>
</evidence>
<evidence type="ECO:0000256" key="3">
    <source>
        <dbReference type="ARBA" id="ARBA00022448"/>
    </source>
</evidence>
<reference evidence="14 15" key="1">
    <citation type="submission" date="2016-11" db="EMBL/GenBank/DDBJ databases">
        <title>Mesorhizobium oceanicum sp. nov., isolated from deep seawater in South China Sea.</title>
        <authorList>
            <person name="Fu G.-Y."/>
        </authorList>
    </citation>
    <scope>NUCLEOTIDE SEQUENCE [LARGE SCALE GENOMIC DNA]</scope>
    <source>
        <strain evidence="14 15">B7</strain>
        <plasmid evidence="15">Plasmid unnamed1</plasmid>
    </source>
</reference>